<reference evidence="1" key="1">
    <citation type="journal article" date="2020" name="G3 (Bethesda)">
        <title>High-Quality Assemblies for Three Invasive Social Wasps from the &lt;i&gt;Vespula&lt;/i&gt; Genus.</title>
        <authorList>
            <person name="Harrop T.W.R."/>
            <person name="Guhlin J."/>
            <person name="McLaughlin G.M."/>
            <person name="Permina E."/>
            <person name="Stockwell P."/>
            <person name="Gilligan J."/>
            <person name="Le Lec M.F."/>
            <person name="Gruber M.A.M."/>
            <person name="Quinn O."/>
            <person name="Lovegrove M."/>
            <person name="Duncan E.J."/>
            <person name="Remnant E.J."/>
            <person name="Van Eeckhoven J."/>
            <person name="Graham B."/>
            <person name="Knapp R.A."/>
            <person name="Langford K.W."/>
            <person name="Kronenberg Z."/>
            <person name="Press M.O."/>
            <person name="Eacker S.M."/>
            <person name="Wilson-Rankin E.E."/>
            <person name="Purcell J."/>
            <person name="Lester P.J."/>
            <person name="Dearden P.K."/>
        </authorList>
    </citation>
    <scope>NUCLEOTIDE SEQUENCE</scope>
    <source>
        <strain evidence="1">Marl-1</strain>
    </source>
</reference>
<evidence type="ECO:0000313" key="2">
    <source>
        <dbReference type="Proteomes" id="UP000614350"/>
    </source>
</evidence>
<gene>
    <name evidence="1" type="ORF">HZH66_009146</name>
</gene>
<dbReference type="Proteomes" id="UP000614350">
    <property type="component" value="Unassembled WGS sequence"/>
</dbReference>
<accession>A0A834JQY9</accession>
<sequence>MSKLLDTLDKELNNALYCKFYHGNNTNIFVLRNQFLKRITASFEEIELTREEFLYPLPLPSDFFSRFDNTRQDQILRFFDILNKLKVMDIKIPHNIIVIFLLLSILRTYEFLKIAFESQEELPMAEELKIQIGSISTDPKLQKNTLYPDIKFIDFFKTLEDLQRQKNDDILYKANNEIEVNTENILGIILINNIKENINKARSILKIISEYLKIKIFKYDFLKKKEECWSDADWGAAWWTVEDSTQDTFLIEVAVGCKHTYNTWHVKRDKRLKIHVHLT</sequence>
<dbReference type="Pfam" id="PF14223">
    <property type="entry name" value="Retrotran_gag_2"/>
    <property type="match status" value="1"/>
</dbReference>
<proteinExistence type="predicted"/>
<dbReference type="EMBL" id="JACSEA010000009">
    <property type="protein sequence ID" value="KAF7393313.1"/>
    <property type="molecule type" value="Genomic_DNA"/>
</dbReference>
<evidence type="ECO:0000313" key="1">
    <source>
        <dbReference type="EMBL" id="KAF7393313.1"/>
    </source>
</evidence>
<organism evidence="1 2">
    <name type="scientific">Vespula vulgaris</name>
    <name type="common">Yellow jacket</name>
    <name type="synonym">Wasp</name>
    <dbReference type="NCBI Taxonomy" id="7454"/>
    <lineage>
        <taxon>Eukaryota</taxon>
        <taxon>Metazoa</taxon>
        <taxon>Ecdysozoa</taxon>
        <taxon>Arthropoda</taxon>
        <taxon>Hexapoda</taxon>
        <taxon>Insecta</taxon>
        <taxon>Pterygota</taxon>
        <taxon>Neoptera</taxon>
        <taxon>Endopterygota</taxon>
        <taxon>Hymenoptera</taxon>
        <taxon>Apocrita</taxon>
        <taxon>Aculeata</taxon>
        <taxon>Vespoidea</taxon>
        <taxon>Vespidae</taxon>
        <taxon>Vespinae</taxon>
        <taxon>Vespula</taxon>
    </lineage>
</organism>
<dbReference type="AlphaFoldDB" id="A0A834JQY9"/>
<protein>
    <submittedName>
        <fullName evidence="1">Uncharacterized protein</fullName>
    </submittedName>
</protein>
<name>A0A834JQY9_VESVU</name>
<keyword evidence="2" id="KW-1185">Reference proteome</keyword>
<comment type="caution">
    <text evidence="1">The sequence shown here is derived from an EMBL/GenBank/DDBJ whole genome shotgun (WGS) entry which is preliminary data.</text>
</comment>